<keyword evidence="4" id="KW-1185">Reference proteome</keyword>
<sequence>MKHIRRYFPIILLPWCITLVSTFDIISSLSIGTVIRVQEALYFIHTSNKIGDLSGSGSETAPNQGIELITSVHLSPQRSVLSENTLKEQLSRYTSDDVWSEDFLDGIAVSGGGDFQLDLSAVRWMKENGIKCLYLSGHLADDNVKDMDLQGITLVQLSTTIPPGPYAILIDATARTIHDVYLLLPDVYEAFVFGIIPNGDSWIQTNFTFANFVLTANRDVKTPAQYIPVPSRLRSLDDDILPLVGKRFVVKDIFDMRGVTTTAGSAAYAKVHGTANETAPSIQALIDFGAVPVGKTRTSQFAHGANPWEFEDFAYSWNPRGDGYLTAMSSSSGSACAIAGYRWIDFAVGSDTRGSVRKPASVVGVYGIRPSFGSLTCEGVVPLAEELDTIGFFARDPELFHDLASLWYADSPIKAGSAFSSLPRQLLYPYDHFPVKNPAAQSIYEDFIDTLCEQLGLTKIPVNITDKLLPYLPEGSFSQFKRYADILAEYHSWNFVGKPLTEAYQHLFGQTPSLDPVPQFMYSRAKDLTVEDYRAAVSFKNKFTESMSRDLFKANPDSCSESILVYDTGMGGSPSYRVESFNSYPGATDAQTVLKPGRLPRFTENLHYITSMGGLVEVTLPLGQVEYHSYVSGEWEVLPVSVQLVTRRGCDGVLLGLVKELAHKNVVEKVMTGKALFPQVYT</sequence>
<dbReference type="InterPro" id="IPR058329">
    <property type="entry name" value="Arp1_N"/>
</dbReference>
<dbReference type="Pfam" id="PF26053">
    <property type="entry name" value="DUF8016"/>
    <property type="match status" value="1"/>
</dbReference>
<dbReference type="SUPFAM" id="SSF75304">
    <property type="entry name" value="Amidase signature (AS) enzymes"/>
    <property type="match status" value="1"/>
</dbReference>
<name>A0ABR1K598_9AGAR</name>
<evidence type="ECO:0000313" key="4">
    <source>
        <dbReference type="Proteomes" id="UP001498398"/>
    </source>
</evidence>
<feature type="domain" description="Scytalone dehydratase-like protein Arp1 N-terminal" evidence="2">
    <location>
        <begin position="60"/>
        <end position="181"/>
    </location>
</feature>
<dbReference type="PANTHER" id="PTHR46310:SF7">
    <property type="entry name" value="AMIDASE 1"/>
    <property type="match status" value="1"/>
</dbReference>
<dbReference type="PANTHER" id="PTHR46310">
    <property type="entry name" value="AMIDASE 1"/>
    <property type="match status" value="1"/>
</dbReference>
<evidence type="ECO:0000313" key="3">
    <source>
        <dbReference type="EMBL" id="KAK7470041.1"/>
    </source>
</evidence>
<organism evidence="3 4">
    <name type="scientific">Marasmiellus scandens</name>
    <dbReference type="NCBI Taxonomy" id="2682957"/>
    <lineage>
        <taxon>Eukaryota</taxon>
        <taxon>Fungi</taxon>
        <taxon>Dikarya</taxon>
        <taxon>Basidiomycota</taxon>
        <taxon>Agaricomycotina</taxon>
        <taxon>Agaricomycetes</taxon>
        <taxon>Agaricomycetidae</taxon>
        <taxon>Agaricales</taxon>
        <taxon>Marasmiineae</taxon>
        <taxon>Omphalotaceae</taxon>
        <taxon>Marasmiellus</taxon>
    </lineage>
</organism>
<evidence type="ECO:0000259" key="2">
    <source>
        <dbReference type="Pfam" id="PF26053"/>
    </source>
</evidence>
<proteinExistence type="predicted"/>
<comment type="caution">
    <text evidence="3">The sequence shown here is derived from an EMBL/GenBank/DDBJ whole genome shotgun (WGS) entry which is preliminary data.</text>
</comment>
<evidence type="ECO:0000259" key="1">
    <source>
        <dbReference type="Pfam" id="PF01425"/>
    </source>
</evidence>
<dbReference type="Proteomes" id="UP001498398">
    <property type="component" value="Unassembled WGS sequence"/>
</dbReference>
<accession>A0ABR1K598</accession>
<dbReference type="Gene3D" id="3.90.1300.10">
    <property type="entry name" value="Amidase signature (AS) domain"/>
    <property type="match status" value="1"/>
</dbReference>
<dbReference type="InterPro" id="IPR023631">
    <property type="entry name" value="Amidase_dom"/>
</dbReference>
<reference evidence="3 4" key="1">
    <citation type="submission" date="2024-01" db="EMBL/GenBank/DDBJ databases">
        <title>A draft genome for the cacao thread blight pathogen Marasmiellus scandens.</title>
        <authorList>
            <person name="Baruah I.K."/>
            <person name="Leung J."/>
            <person name="Bukari Y."/>
            <person name="Amoako-Attah I."/>
            <person name="Meinhardt L.W."/>
            <person name="Bailey B.A."/>
            <person name="Cohen S.P."/>
        </authorList>
    </citation>
    <scope>NUCLEOTIDE SEQUENCE [LARGE SCALE GENOMIC DNA]</scope>
    <source>
        <strain evidence="3 4">GH-19</strain>
    </source>
</reference>
<dbReference type="InterPro" id="IPR036928">
    <property type="entry name" value="AS_sf"/>
</dbReference>
<protein>
    <recommendedName>
        <fullName evidence="5">Amidase domain-containing protein</fullName>
    </recommendedName>
</protein>
<dbReference type="EMBL" id="JBANRG010000002">
    <property type="protein sequence ID" value="KAK7470041.1"/>
    <property type="molecule type" value="Genomic_DNA"/>
</dbReference>
<evidence type="ECO:0008006" key="5">
    <source>
        <dbReference type="Google" id="ProtNLM"/>
    </source>
</evidence>
<feature type="domain" description="Amidase" evidence="1">
    <location>
        <begin position="237"/>
        <end position="396"/>
    </location>
</feature>
<dbReference type="Pfam" id="PF01425">
    <property type="entry name" value="Amidase"/>
    <property type="match status" value="1"/>
</dbReference>
<gene>
    <name evidence="3" type="ORF">VKT23_001478</name>
</gene>